<dbReference type="InterPro" id="IPR027417">
    <property type="entry name" value="P-loop_NTPase"/>
</dbReference>
<evidence type="ECO:0000313" key="1">
    <source>
        <dbReference type="EMBL" id="NIX78089.1"/>
    </source>
</evidence>
<evidence type="ECO:0000313" key="2">
    <source>
        <dbReference type="Proteomes" id="UP000707352"/>
    </source>
</evidence>
<dbReference type="SUPFAM" id="SSF52540">
    <property type="entry name" value="P-loop containing nucleoside triphosphate hydrolases"/>
    <property type="match status" value="1"/>
</dbReference>
<dbReference type="RefSeq" id="WP_167674005.1">
    <property type="nucleotide sequence ID" value="NZ_JAATJS010000006.1"/>
</dbReference>
<keyword evidence="2" id="KW-1185">Reference proteome</keyword>
<name>A0ABX0VE23_9HYPH</name>
<accession>A0ABX0VE23</accession>
<gene>
    <name evidence="1" type="ORF">HB375_15935</name>
</gene>
<comment type="caution">
    <text evidence="1">The sequence shown here is derived from an EMBL/GenBank/DDBJ whole genome shotgun (WGS) entry which is preliminary data.</text>
</comment>
<dbReference type="Gene3D" id="3.40.50.300">
    <property type="entry name" value="P-loop containing nucleotide triphosphate hydrolases"/>
    <property type="match status" value="1"/>
</dbReference>
<dbReference type="EMBL" id="JAATJS010000006">
    <property type="protein sequence ID" value="NIX78089.1"/>
    <property type="molecule type" value="Genomic_DNA"/>
</dbReference>
<dbReference type="Proteomes" id="UP000707352">
    <property type="component" value="Unassembled WGS sequence"/>
</dbReference>
<proteinExistence type="predicted"/>
<reference evidence="1 2" key="1">
    <citation type="submission" date="2020-03" db="EMBL/GenBank/DDBJ databases">
        <title>The genome sequence of Microvirga sp. c23x22.</title>
        <authorList>
            <person name="Zhang X."/>
        </authorList>
    </citation>
    <scope>NUCLEOTIDE SEQUENCE [LARGE SCALE GENOMIC DNA]</scope>
    <source>
        <strain evidence="2">c23x22</strain>
    </source>
</reference>
<protein>
    <recommendedName>
        <fullName evidence="3">Thymidylate kinase</fullName>
    </recommendedName>
</protein>
<evidence type="ECO:0008006" key="3">
    <source>
        <dbReference type="Google" id="ProtNLM"/>
    </source>
</evidence>
<organism evidence="1 2">
    <name type="scientific">Microvirga terricola</name>
    <dbReference type="NCBI Taxonomy" id="2719797"/>
    <lineage>
        <taxon>Bacteria</taxon>
        <taxon>Pseudomonadati</taxon>
        <taxon>Pseudomonadota</taxon>
        <taxon>Alphaproteobacteria</taxon>
        <taxon>Hyphomicrobiales</taxon>
        <taxon>Methylobacteriaceae</taxon>
        <taxon>Microvirga</taxon>
    </lineage>
</organism>
<sequence length="524" mass="59527">MSDVEAQTQTSYSTLPTPPKGLPIVQNLFTRLHKADLAYCHWKSNEHLGAAVEGLTDLDVLVDQRRASDLQRILAESGFRRFAAPPLRAYPAVEDYLGFDDGTGHLVHLHLHYQLTLGQRHLKGYRVPWEHQVLARRILDPQYGIYVADPATELVLLLVRAALKQRIRDRLRLRSKRRLKGAVADFHREFAWLRERVDDNAVCETAHGFLGSIADEPLRRLLDDQAISNRLTDFSAAVRPALRRYRTYGPLAAPLRAWLRELQWAADAVNRRYLHRPVPLRRISPRGGTVIVLLGSDGSGKSSLAKTLVSWLGVKLDVMPIYFGSGDGPSSFYRLPLRLAHRLLSPVIGNGKKSRSVDDNGLDHQRLWMRVRSSLRAAALIPWALTLSLEKRGKLRRMTRARNRGMIVVCDRFAQADIPGFNDGPLLAHWRRSRWRICRALAVWEAKPYADAKLDPPDLVIKLNVTPEVALGRRPEMSLEEIRRRVQAVQSFRFQEPARVVEIGTDVPLDEVALAAKRLVWDEI</sequence>